<feature type="chain" id="PRO_5006411316" evidence="1">
    <location>
        <begin position="32"/>
        <end position="297"/>
    </location>
</feature>
<keyword evidence="1" id="KW-0732">Signal</keyword>
<dbReference type="Pfam" id="PF04069">
    <property type="entry name" value="OpuAC"/>
    <property type="match status" value="1"/>
</dbReference>
<proteinExistence type="predicted"/>
<gene>
    <name evidence="3" type="ORF">FC36_GL000475</name>
</gene>
<feature type="domain" description="ABC-type glycine betaine transport system substrate-binding" evidence="2">
    <location>
        <begin position="33"/>
        <end position="293"/>
    </location>
</feature>
<reference evidence="3 4" key="1">
    <citation type="journal article" date="2015" name="Genome Announc.">
        <title>Expanding the biotechnology potential of lactobacilli through comparative genomics of 213 strains and associated genera.</title>
        <authorList>
            <person name="Sun Z."/>
            <person name="Harris H.M."/>
            <person name="McCann A."/>
            <person name="Guo C."/>
            <person name="Argimon S."/>
            <person name="Zhang W."/>
            <person name="Yang X."/>
            <person name="Jeffery I.B."/>
            <person name="Cooney J.C."/>
            <person name="Kagawa T.F."/>
            <person name="Liu W."/>
            <person name="Song Y."/>
            <person name="Salvetti E."/>
            <person name="Wrobel A."/>
            <person name="Rasinkangas P."/>
            <person name="Parkhill J."/>
            <person name="Rea M.C."/>
            <person name="O'Sullivan O."/>
            <person name="Ritari J."/>
            <person name="Douillard F.P."/>
            <person name="Paul Ross R."/>
            <person name="Yang R."/>
            <person name="Briner A.E."/>
            <person name="Felis G.E."/>
            <person name="de Vos W.M."/>
            <person name="Barrangou R."/>
            <person name="Klaenhammer T.R."/>
            <person name="Caufield P.W."/>
            <person name="Cui Y."/>
            <person name="Zhang H."/>
            <person name="O'Toole P.W."/>
        </authorList>
    </citation>
    <scope>NUCLEOTIDE SEQUENCE [LARGE SCALE GENOMIC DNA]</scope>
    <source>
        <strain evidence="3 4">DSM 15833</strain>
    </source>
</reference>
<dbReference type="PATRIC" id="fig|1423740.3.peg.511"/>
<dbReference type="EMBL" id="AZFH01000097">
    <property type="protein sequence ID" value="KRL79490.1"/>
    <property type="molecule type" value="Genomic_DNA"/>
</dbReference>
<dbReference type="Gene3D" id="3.40.190.10">
    <property type="entry name" value="Periplasmic binding protein-like II"/>
    <property type="match status" value="1"/>
</dbReference>
<dbReference type="CDD" id="cd13615">
    <property type="entry name" value="PBP2_ProWY"/>
    <property type="match status" value="1"/>
</dbReference>
<dbReference type="SUPFAM" id="SSF53850">
    <property type="entry name" value="Periplasmic binding protein-like II"/>
    <property type="match status" value="1"/>
</dbReference>
<accession>A0A0R1TL45</accession>
<dbReference type="GO" id="GO:0022857">
    <property type="term" value="F:transmembrane transporter activity"/>
    <property type="evidence" value="ECO:0007669"/>
    <property type="project" value="InterPro"/>
</dbReference>
<dbReference type="GO" id="GO:0043190">
    <property type="term" value="C:ATP-binding cassette (ABC) transporter complex"/>
    <property type="evidence" value="ECO:0007669"/>
    <property type="project" value="InterPro"/>
</dbReference>
<feature type="signal peptide" evidence="1">
    <location>
        <begin position="1"/>
        <end position="31"/>
    </location>
</feature>
<dbReference type="AlphaFoldDB" id="A0A0R1TL45"/>
<evidence type="ECO:0000256" key="1">
    <source>
        <dbReference type="SAM" id="SignalP"/>
    </source>
</evidence>
<evidence type="ECO:0000313" key="4">
    <source>
        <dbReference type="Proteomes" id="UP000051048"/>
    </source>
</evidence>
<dbReference type="InterPro" id="IPR007210">
    <property type="entry name" value="ABC_Gly_betaine_transp_sub-bd"/>
</dbReference>
<evidence type="ECO:0000259" key="2">
    <source>
        <dbReference type="Pfam" id="PF04069"/>
    </source>
</evidence>
<dbReference type="Proteomes" id="UP000051048">
    <property type="component" value="Unassembled WGS sequence"/>
</dbReference>
<comment type="caution">
    <text evidence="3">The sequence shown here is derived from an EMBL/GenBank/DDBJ whole genome shotgun (WGS) entry which is preliminary data.</text>
</comment>
<evidence type="ECO:0000313" key="3">
    <source>
        <dbReference type="EMBL" id="KRL79490.1"/>
    </source>
</evidence>
<organism evidence="3 4">
    <name type="scientific">Ligilactobacillus equi DSM 15833 = JCM 10991</name>
    <dbReference type="NCBI Taxonomy" id="1423740"/>
    <lineage>
        <taxon>Bacteria</taxon>
        <taxon>Bacillati</taxon>
        <taxon>Bacillota</taxon>
        <taxon>Bacilli</taxon>
        <taxon>Lactobacillales</taxon>
        <taxon>Lactobacillaceae</taxon>
        <taxon>Ligilactobacillus</taxon>
    </lineage>
</organism>
<dbReference type="Gene3D" id="3.40.190.120">
    <property type="entry name" value="Osmoprotection protein (prox), domain 2"/>
    <property type="match status" value="1"/>
</dbReference>
<sequence>MKKMKNKFLKLSVMFVVVLCTLTTVASSVSAASVVVGAKNFTESQVVSEIYALALEKEGFKVSRKQSISSSVIPTAIKKGQIDLYPEYTGTALLTILKGKMTTDPDQAYQKAKAGLAKQGLTALPYAPGNDGQGIAMRASVAKKYGIRTISDLQRHAEKIRFASQGEFDKRTDGLAGLAKKYGDFKFKSNKVYDNALKYQILSQSKADATPAYTTEGQLASKKYVVLKDDKNFWPPYNLMPIVTTKVAKQNPKLVKTINQVDRKLTTKTLIKLNKQVDLDKHSYKSVAKKWYQANFD</sequence>
<protein>
    <submittedName>
        <fullName evidence="3">Glycine betaine ABC superfamily ATP binding cassette transporter substrate binding protein</fullName>
    </submittedName>
</protein>
<name>A0A0R1TL45_9LACO</name>
<dbReference type="STRING" id="1423740.FC36_GL000475"/>